<reference evidence="3" key="1">
    <citation type="submission" date="2025-08" db="UniProtKB">
        <authorList>
            <consortium name="RefSeq"/>
        </authorList>
    </citation>
    <scope>IDENTIFICATION</scope>
    <source>
        <tissue evidence="3">Testes</tissue>
    </source>
</reference>
<name>A0ABM0GR30_SACKO</name>
<evidence type="ECO:0000256" key="1">
    <source>
        <dbReference type="SAM" id="SignalP"/>
    </source>
</evidence>
<proteinExistence type="predicted"/>
<sequence length="371" mass="41069">MATRFIAALIFVINFILITANEDLRAEQFEITNELIPEYRPAEDTSITLDLIIKNVGDIDLHSSPEEIPHFYAQAYLADNVEEENAHQKSEHFNLTITDANVFGAFPQQTKVNLTAITGTIKVDAEHCLHYTHMCVQIYPNKTDKNMTNDDFCLKVGVPPPGGVGNLFCTDLVIDFFNITSPTAVTYKAGVEEKITASIGVKNLGAVDLPFEEASSHWGIDLYLQGPEASIDLGYVRVKSGEREKPHQAFYGRNHPENPSNVVTVNDVALEVLLDKNNCEKYQELCLRLLPSVTARSDSMDDDEERCLAFNSMIVDGGAGMKNCDFVKTETKSENKQQVEIVGDSEPDAGNEIVGNSVITLVLAAYVAWFL</sequence>
<evidence type="ECO:0000313" key="3">
    <source>
        <dbReference type="RefSeq" id="XP_002735443.1"/>
    </source>
</evidence>
<keyword evidence="1" id="KW-0732">Signal</keyword>
<dbReference type="Proteomes" id="UP000694865">
    <property type="component" value="Unplaced"/>
</dbReference>
<dbReference type="RefSeq" id="XP_002735443.1">
    <property type="nucleotide sequence ID" value="XM_002735397.2"/>
</dbReference>
<organism evidence="2 3">
    <name type="scientific">Saccoglossus kowalevskii</name>
    <name type="common">Acorn worm</name>
    <dbReference type="NCBI Taxonomy" id="10224"/>
    <lineage>
        <taxon>Eukaryota</taxon>
        <taxon>Metazoa</taxon>
        <taxon>Hemichordata</taxon>
        <taxon>Enteropneusta</taxon>
        <taxon>Harrimaniidae</taxon>
        <taxon>Saccoglossus</taxon>
    </lineage>
</organism>
<accession>A0ABM0GR30</accession>
<gene>
    <name evidence="3" type="primary">LOC100372275</name>
</gene>
<keyword evidence="2" id="KW-1185">Reference proteome</keyword>
<feature type="chain" id="PRO_5047356612" evidence="1">
    <location>
        <begin position="21"/>
        <end position="371"/>
    </location>
</feature>
<feature type="signal peptide" evidence="1">
    <location>
        <begin position="1"/>
        <end position="20"/>
    </location>
</feature>
<dbReference type="GeneID" id="100372275"/>
<protein>
    <submittedName>
        <fullName evidence="3">Uncharacterized protein LOC100372275 isoform X1</fullName>
    </submittedName>
</protein>
<evidence type="ECO:0000313" key="2">
    <source>
        <dbReference type="Proteomes" id="UP000694865"/>
    </source>
</evidence>